<feature type="domain" description="Sigma-54 factor interaction" evidence="6">
    <location>
        <begin position="142"/>
        <end position="371"/>
    </location>
</feature>
<dbReference type="InterPro" id="IPR000014">
    <property type="entry name" value="PAS"/>
</dbReference>
<dbReference type="PROSITE" id="PS50045">
    <property type="entry name" value="SIGMA54_INTERACT_4"/>
    <property type="match status" value="1"/>
</dbReference>
<dbReference type="Pfam" id="PF02954">
    <property type="entry name" value="HTH_8"/>
    <property type="match status" value="1"/>
</dbReference>
<dbReference type="SUPFAM" id="SSF55785">
    <property type="entry name" value="PYP-like sensor domain (PAS domain)"/>
    <property type="match status" value="1"/>
</dbReference>
<keyword evidence="1" id="KW-0547">Nucleotide-binding</keyword>
<dbReference type="SMART" id="SM00382">
    <property type="entry name" value="AAA"/>
    <property type="match status" value="1"/>
</dbReference>
<dbReference type="GO" id="GO:0006355">
    <property type="term" value="P:regulation of DNA-templated transcription"/>
    <property type="evidence" value="ECO:0007669"/>
    <property type="project" value="InterPro"/>
</dbReference>
<dbReference type="InterPro" id="IPR003593">
    <property type="entry name" value="AAA+_ATPase"/>
</dbReference>
<dbReference type="GO" id="GO:0043565">
    <property type="term" value="F:sequence-specific DNA binding"/>
    <property type="evidence" value="ECO:0007669"/>
    <property type="project" value="InterPro"/>
</dbReference>
<dbReference type="AlphaFoldDB" id="A0A3B1DFI9"/>
<dbReference type="InterPro" id="IPR002197">
    <property type="entry name" value="HTH_Fis"/>
</dbReference>
<dbReference type="FunFam" id="3.40.50.300:FF:000006">
    <property type="entry name" value="DNA-binding transcriptional regulator NtrC"/>
    <property type="match status" value="1"/>
</dbReference>
<dbReference type="SUPFAM" id="SSF46689">
    <property type="entry name" value="Homeodomain-like"/>
    <property type="match status" value="1"/>
</dbReference>
<keyword evidence="2" id="KW-0067">ATP-binding</keyword>
<gene>
    <name evidence="9" type="ORF">MNBD_IGNAVI01-1419</name>
</gene>
<evidence type="ECO:0000259" key="6">
    <source>
        <dbReference type="PROSITE" id="PS50045"/>
    </source>
</evidence>
<evidence type="ECO:0000256" key="5">
    <source>
        <dbReference type="ARBA" id="ARBA00023163"/>
    </source>
</evidence>
<reference evidence="9" key="1">
    <citation type="submission" date="2018-06" db="EMBL/GenBank/DDBJ databases">
        <authorList>
            <person name="Zhirakovskaya E."/>
        </authorList>
    </citation>
    <scope>NUCLEOTIDE SEQUENCE</scope>
</reference>
<dbReference type="Pfam" id="PF00158">
    <property type="entry name" value="Sigma54_activat"/>
    <property type="match status" value="1"/>
</dbReference>
<proteinExistence type="predicted"/>
<dbReference type="EMBL" id="UOGD01000381">
    <property type="protein sequence ID" value="VAX27417.1"/>
    <property type="molecule type" value="Genomic_DNA"/>
</dbReference>
<dbReference type="PANTHER" id="PTHR32071">
    <property type="entry name" value="TRANSCRIPTIONAL REGULATORY PROTEIN"/>
    <property type="match status" value="1"/>
</dbReference>
<protein>
    <submittedName>
        <fullName evidence="9">Transcriptional regulator</fullName>
    </submittedName>
</protein>
<evidence type="ECO:0000256" key="3">
    <source>
        <dbReference type="ARBA" id="ARBA00023015"/>
    </source>
</evidence>
<keyword evidence="5" id="KW-0804">Transcription</keyword>
<dbReference type="SMART" id="SM00091">
    <property type="entry name" value="PAS"/>
    <property type="match status" value="1"/>
</dbReference>
<dbReference type="SUPFAM" id="SSF52540">
    <property type="entry name" value="P-loop containing nucleoside triphosphate hydrolases"/>
    <property type="match status" value="1"/>
</dbReference>
<evidence type="ECO:0000256" key="1">
    <source>
        <dbReference type="ARBA" id="ARBA00022741"/>
    </source>
</evidence>
<dbReference type="GO" id="GO:0005524">
    <property type="term" value="F:ATP binding"/>
    <property type="evidence" value="ECO:0007669"/>
    <property type="project" value="UniProtKB-KW"/>
</dbReference>
<dbReference type="PRINTS" id="PR01590">
    <property type="entry name" value="HTHFIS"/>
</dbReference>
<dbReference type="PROSITE" id="PS50112">
    <property type="entry name" value="PAS"/>
    <property type="match status" value="1"/>
</dbReference>
<evidence type="ECO:0000313" key="9">
    <source>
        <dbReference type="EMBL" id="VAX27417.1"/>
    </source>
</evidence>
<dbReference type="PROSITE" id="PS00688">
    <property type="entry name" value="SIGMA54_INTERACT_3"/>
    <property type="match status" value="1"/>
</dbReference>
<dbReference type="PANTHER" id="PTHR32071:SF57">
    <property type="entry name" value="C4-DICARBOXYLATE TRANSPORT TRANSCRIPTIONAL REGULATORY PROTEIN DCTD"/>
    <property type="match status" value="1"/>
</dbReference>
<dbReference type="NCBIfam" id="TIGR00229">
    <property type="entry name" value="sensory_box"/>
    <property type="match status" value="1"/>
</dbReference>
<dbReference type="InterPro" id="IPR035965">
    <property type="entry name" value="PAS-like_dom_sf"/>
</dbReference>
<evidence type="ECO:0000256" key="2">
    <source>
        <dbReference type="ARBA" id="ARBA00022840"/>
    </source>
</evidence>
<dbReference type="CDD" id="cd00009">
    <property type="entry name" value="AAA"/>
    <property type="match status" value="1"/>
</dbReference>
<feature type="domain" description="PAS" evidence="7">
    <location>
        <begin position="10"/>
        <end position="55"/>
    </location>
</feature>
<dbReference type="InterPro" id="IPR058031">
    <property type="entry name" value="AAA_lid_NorR"/>
</dbReference>
<dbReference type="Gene3D" id="3.30.450.20">
    <property type="entry name" value="PAS domain"/>
    <property type="match status" value="1"/>
</dbReference>
<dbReference type="Gene3D" id="1.10.10.60">
    <property type="entry name" value="Homeodomain-like"/>
    <property type="match status" value="1"/>
</dbReference>
<dbReference type="CDD" id="cd00130">
    <property type="entry name" value="PAS"/>
    <property type="match status" value="1"/>
</dbReference>
<organism evidence="9">
    <name type="scientific">hydrothermal vent metagenome</name>
    <dbReference type="NCBI Taxonomy" id="652676"/>
    <lineage>
        <taxon>unclassified sequences</taxon>
        <taxon>metagenomes</taxon>
        <taxon>ecological metagenomes</taxon>
    </lineage>
</organism>
<dbReference type="InterPro" id="IPR025944">
    <property type="entry name" value="Sigma_54_int_dom_CS"/>
</dbReference>
<dbReference type="InterPro" id="IPR000700">
    <property type="entry name" value="PAS-assoc_C"/>
</dbReference>
<dbReference type="InterPro" id="IPR009057">
    <property type="entry name" value="Homeodomain-like_sf"/>
</dbReference>
<evidence type="ECO:0000259" key="7">
    <source>
        <dbReference type="PROSITE" id="PS50112"/>
    </source>
</evidence>
<dbReference type="Gene3D" id="3.40.50.300">
    <property type="entry name" value="P-loop containing nucleotide triphosphate hydrolases"/>
    <property type="match status" value="1"/>
</dbReference>
<dbReference type="PROSITE" id="PS00676">
    <property type="entry name" value="SIGMA54_INTERACT_2"/>
    <property type="match status" value="1"/>
</dbReference>
<keyword evidence="3" id="KW-0805">Transcription regulation</keyword>
<name>A0A3B1DFI9_9ZZZZ</name>
<dbReference type="InterPro" id="IPR027417">
    <property type="entry name" value="P-loop_NTPase"/>
</dbReference>
<keyword evidence="4" id="KW-0238">DNA-binding</keyword>
<accession>A0A3B1DFI9</accession>
<sequence length="452" mass="51701">MTLKRCKSLTQSNANEILNCIADGVFTTSRDLKITFFNKAAEKITGVKQEEAIGNYCFEVLRANICEKDCTIKYAINEGKERRVNHINILRPDRKQIPIMVSASPLKDENGNVVGGVETFKDLSDIESLRKELKQNYTFEDIISKNHKILGIFSILPNIAESESTVLIQGPSGSGKELFARAIHNLSFRKNGPFIPINCSALPDSLLESELFGYVQGAFTDAKKDKPGRFALAEGGTIFLDEVDSLSPATQAKLLRVLQEKEYEPLGATESIKANVRVLSATKMNLLKLVQKNEFRDDLYFRLDVVKIELPSLAERRDDIPLLINHFVEKFNHKTDKLITGVSNKVLETLMYYDFPGNVRELENIIEHAFVMCSDDQIKFRHLPLEIQEQRKNHNLNLDPKPIEDSECKILMETLEKHNWNKVKTAEELRLHRTTLWRKMQKYGLIDKRNKY</sequence>
<dbReference type="Pfam" id="PF13426">
    <property type="entry name" value="PAS_9"/>
    <property type="match status" value="1"/>
</dbReference>
<dbReference type="InterPro" id="IPR025943">
    <property type="entry name" value="Sigma_54_int_dom_ATP-bd_2"/>
</dbReference>
<evidence type="ECO:0000256" key="4">
    <source>
        <dbReference type="ARBA" id="ARBA00023125"/>
    </source>
</evidence>
<feature type="domain" description="PAC" evidence="8">
    <location>
        <begin position="83"/>
        <end position="135"/>
    </location>
</feature>
<dbReference type="PROSITE" id="PS50113">
    <property type="entry name" value="PAC"/>
    <property type="match status" value="1"/>
</dbReference>
<dbReference type="InterPro" id="IPR002078">
    <property type="entry name" value="Sigma_54_int"/>
</dbReference>
<dbReference type="Gene3D" id="1.10.8.60">
    <property type="match status" value="1"/>
</dbReference>
<dbReference type="Pfam" id="PF25601">
    <property type="entry name" value="AAA_lid_14"/>
    <property type="match status" value="1"/>
</dbReference>
<evidence type="ECO:0000259" key="8">
    <source>
        <dbReference type="PROSITE" id="PS50113"/>
    </source>
</evidence>